<evidence type="ECO:0000256" key="4">
    <source>
        <dbReference type="ARBA" id="ARBA00022827"/>
    </source>
</evidence>
<dbReference type="PANTHER" id="PTHR43706">
    <property type="entry name" value="NADH DEHYDROGENASE"/>
    <property type="match status" value="1"/>
</dbReference>
<gene>
    <name evidence="12" type="ORF">FRX97_01040</name>
</gene>
<keyword evidence="5" id="KW-0809">Transit peptide</keyword>
<dbReference type="PRINTS" id="PR00368">
    <property type="entry name" value="FADPNR"/>
</dbReference>
<keyword evidence="4" id="KW-0274">FAD</keyword>
<evidence type="ECO:0000256" key="5">
    <source>
        <dbReference type="ARBA" id="ARBA00022946"/>
    </source>
</evidence>
<organism evidence="12 13">
    <name type="scientific">Luteibaculum oceani</name>
    <dbReference type="NCBI Taxonomy" id="1294296"/>
    <lineage>
        <taxon>Bacteria</taxon>
        <taxon>Pseudomonadati</taxon>
        <taxon>Bacteroidota</taxon>
        <taxon>Flavobacteriia</taxon>
        <taxon>Flavobacteriales</taxon>
        <taxon>Luteibaculaceae</taxon>
        <taxon>Luteibaculum</taxon>
    </lineage>
</organism>
<evidence type="ECO:0000259" key="10">
    <source>
        <dbReference type="Pfam" id="PF07992"/>
    </source>
</evidence>
<dbReference type="Gene3D" id="3.50.50.100">
    <property type="match status" value="1"/>
</dbReference>
<evidence type="ECO:0000256" key="8">
    <source>
        <dbReference type="ARBA" id="ARBA00047599"/>
    </source>
</evidence>
<evidence type="ECO:0000256" key="7">
    <source>
        <dbReference type="ARBA" id="ARBA00023027"/>
    </source>
</evidence>
<keyword evidence="9" id="KW-1133">Transmembrane helix</keyword>
<keyword evidence="9" id="KW-0472">Membrane</keyword>
<evidence type="ECO:0000256" key="6">
    <source>
        <dbReference type="ARBA" id="ARBA00023002"/>
    </source>
</evidence>
<evidence type="ECO:0000256" key="9">
    <source>
        <dbReference type="SAM" id="Phobius"/>
    </source>
</evidence>
<dbReference type="InterPro" id="IPR054585">
    <property type="entry name" value="NDH2-like_C"/>
</dbReference>
<comment type="catalytic activity">
    <reaction evidence="8">
        <text>a quinone + NADH + H(+) = a quinol + NAD(+)</text>
        <dbReference type="Rhea" id="RHEA:46160"/>
        <dbReference type="ChEBI" id="CHEBI:15378"/>
        <dbReference type="ChEBI" id="CHEBI:24646"/>
        <dbReference type="ChEBI" id="CHEBI:57540"/>
        <dbReference type="ChEBI" id="CHEBI:57945"/>
        <dbReference type="ChEBI" id="CHEBI:132124"/>
        <dbReference type="EC" id="1.6.5.9"/>
    </reaction>
</comment>
<evidence type="ECO:0000256" key="2">
    <source>
        <dbReference type="ARBA" id="ARBA00012637"/>
    </source>
</evidence>
<accession>A0A5C6VJY5</accession>
<keyword evidence="13" id="KW-1185">Reference proteome</keyword>
<comment type="similarity">
    <text evidence="1">Belongs to the NADH dehydrogenase family.</text>
</comment>
<evidence type="ECO:0000256" key="3">
    <source>
        <dbReference type="ARBA" id="ARBA00022630"/>
    </source>
</evidence>
<name>A0A5C6VJY5_9FLAO</name>
<keyword evidence="7" id="KW-0520">NAD</keyword>
<dbReference type="AlphaFoldDB" id="A0A5C6VJY5"/>
<dbReference type="Proteomes" id="UP000321168">
    <property type="component" value="Unassembled WGS sequence"/>
</dbReference>
<keyword evidence="3" id="KW-0285">Flavoprotein</keyword>
<dbReference type="GO" id="GO:0050136">
    <property type="term" value="F:NADH dehydrogenase (quinone) (non-electrogenic) activity"/>
    <property type="evidence" value="ECO:0007669"/>
    <property type="project" value="UniProtKB-EC"/>
</dbReference>
<dbReference type="PRINTS" id="PR00411">
    <property type="entry name" value="PNDRDTASEI"/>
</dbReference>
<dbReference type="RefSeq" id="WP_147012479.1">
    <property type="nucleotide sequence ID" value="NZ_VORB01000001.1"/>
</dbReference>
<evidence type="ECO:0000256" key="1">
    <source>
        <dbReference type="ARBA" id="ARBA00005272"/>
    </source>
</evidence>
<dbReference type="SUPFAM" id="SSF51905">
    <property type="entry name" value="FAD/NAD(P)-binding domain"/>
    <property type="match status" value="2"/>
</dbReference>
<sequence length="419" mass="47944">MNIDRRKKVIIVGAGFAGINIAKKLDPKLFDVLLMDKVNHHQFQPLFYQVATSQIEPSSISFPIRYLFQKKKHVRIRIATVQFVDTKNNFIRSDIGDFEYDILVLALGCKTNFFGNPNIEKYTLSLKSTYEAIGIRNHILQNFERIINSQKIVPKELKNLIIVGAGPTGVEMAGAFAELRNTILPKDYHRIDFSDLKVILIEGSANTLNNMSTNSKEKSKQYLDKLGVEIWTNTIVKNYDGKILETTDGKFIETNTVIWSAGVTPNSIKGLPEHVFNRGRIIVDRQNKVLDCENIYALGDLAYMETPKYPKGHPQLANVAINQALLLAENLKKRRLGKKQKDYEYKDLGSMATIGRNKAVVDLPFFRFNGFFAWIIWMFLHLMLILTVRNKLIIFINWTIAYFSRNTALRIILKDPSKP</sequence>
<dbReference type="EC" id="1.6.5.9" evidence="2"/>
<feature type="transmembrane region" description="Helical" evidence="9">
    <location>
        <begin position="365"/>
        <end position="386"/>
    </location>
</feature>
<evidence type="ECO:0000259" key="11">
    <source>
        <dbReference type="Pfam" id="PF22366"/>
    </source>
</evidence>
<evidence type="ECO:0000313" key="13">
    <source>
        <dbReference type="Proteomes" id="UP000321168"/>
    </source>
</evidence>
<dbReference type="Pfam" id="PF07992">
    <property type="entry name" value="Pyr_redox_2"/>
    <property type="match status" value="1"/>
</dbReference>
<protein>
    <recommendedName>
        <fullName evidence="2">NADH:ubiquinone reductase (non-electrogenic)</fullName>
        <ecNumber evidence="2">1.6.5.9</ecNumber>
    </recommendedName>
</protein>
<comment type="caution">
    <text evidence="12">The sequence shown here is derived from an EMBL/GenBank/DDBJ whole genome shotgun (WGS) entry which is preliminary data.</text>
</comment>
<dbReference type="EMBL" id="VORB01000001">
    <property type="protein sequence ID" value="TXC85239.1"/>
    <property type="molecule type" value="Genomic_DNA"/>
</dbReference>
<dbReference type="InterPro" id="IPR023753">
    <property type="entry name" value="FAD/NAD-binding_dom"/>
</dbReference>
<proteinExistence type="inferred from homology"/>
<dbReference type="Pfam" id="PF22366">
    <property type="entry name" value="NDH2_C"/>
    <property type="match status" value="1"/>
</dbReference>
<feature type="domain" description="FAD/NAD(P)-binding" evidence="10">
    <location>
        <begin position="7"/>
        <end position="324"/>
    </location>
</feature>
<dbReference type="InterPro" id="IPR036188">
    <property type="entry name" value="FAD/NAD-bd_sf"/>
</dbReference>
<dbReference type="OrthoDB" id="9781621at2"/>
<dbReference type="InterPro" id="IPR045024">
    <property type="entry name" value="NDH-2"/>
</dbReference>
<keyword evidence="6" id="KW-0560">Oxidoreductase</keyword>
<dbReference type="PANTHER" id="PTHR43706:SF47">
    <property type="entry name" value="EXTERNAL NADH-UBIQUINONE OXIDOREDUCTASE 1, MITOCHONDRIAL-RELATED"/>
    <property type="match status" value="1"/>
</dbReference>
<keyword evidence="9" id="KW-0812">Transmembrane</keyword>
<feature type="domain" description="External alternative NADH-ubiquinone oxidoreductase-like C-terminal" evidence="11">
    <location>
        <begin position="348"/>
        <end position="403"/>
    </location>
</feature>
<evidence type="ECO:0000313" key="12">
    <source>
        <dbReference type="EMBL" id="TXC85239.1"/>
    </source>
</evidence>
<reference evidence="12 13" key="1">
    <citation type="submission" date="2019-08" db="EMBL/GenBank/DDBJ databases">
        <title>Genome of Luteibaculum oceani JCM 18817.</title>
        <authorList>
            <person name="Bowman J.P."/>
        </authorList>
    </citation>
    <scope>NUCLEOTIDE SEQUENCE [LARGE SCALE GENOMIC DNA]</scope>
    <source>
        <strain evidence="12 13">JCM 18817</strain>
    </source>
</reference>